<accession>A0A1G5HGW6</accession>
<proteinExistence type="predicted"/>
<keyword evidence="1" id="KW-0560">Oxidoreductase</keyword>
<dbReference type="PANTHER" id="PTHR43333">
    <property type="entry name" value="2-HACID_DH_C DOMAIN-CONTAINING PROTEIN"/>
    <property type="match status" value="1"/>
</dbReference>
<name>A0A1G5HGW6_9BACT</name>
<dbReference type="GO" id="GO:0051287">
    <property type="term" value="F:NAD binding"/>
    <property type="evidence" value="ECO:0007669"/>
    <property type="project" value="InterPro"/>
</dbReference>
<dbReference type="Gene3D" id="3.40.50.720">
    <property type="entry name" value="NAD(P)-binding Rossmann-like Domain"/>
    <property type="match status" value="2"/>
</dbReference>
<dbReference type="EMBL" id="FMUX01000014">
    <property type="protein sequence ID" value="SCY63112.1"/>
    <property type="molecule type" value="Genomic_DNA"/>
</dbReference>
<dbReference type="Pfam" id="PF02826">
    <property type="entry name" value="2-Hacid_dh_C"/>
    <property type="match status" value="1"/>
</dbReference>
<gene>
    <name evidence="4" type="ORF">SAMN05216233_11435</name>
</gene>
<dbReference type="OrthoDB" id="9793626at2"/>
<evidence type="ECO:0000256" key="2">
    <source>
        <dbReference type="ARBA" id="ARBA00023027"/>
    </source>
</evidence>
<dbReference type="PANTHER" id="PTHR43333:SF1">
    <property type="entry name" value="D-ISOMER SPECIFIC 2-HYDROXYACID DEHYDROGENASE NAD-BINDING DOMAIN-CONTAINING PROTEIN"/>
    <property type="match status" value="1"/>
</dbReference>
<dbReference type="SUPFAM" id="SSF51735">
    <property type="entry name" value="NAD(P)-binding Rossmann-fold domains"/>
    <property type="match status" value="1"/>
</dbReference>
<dbReference type="InterPro" id="IPR036291">
    <property type="entry name" value="NAD(P)-bd_dom_sf"/>
</dbReference>
<dbReference type="GO" id="GO:0016491">
    <property type="term" value="F:oxidoreductase activity"/>
    <property type="evidence" value="ECO:0007669"/>
    <property type="project" value="UniProtKB-KW"/>
</dbReference>
<dbReference type="InterPro" id="IPR006140">
    <property type="entry name" value="D-isomer_DH_NAD-bd"/>
</dbReference>
<dbReference type="Proteomes" id="UP000198870">
    <property type="component" value="Unassembled WGS sequence"/>
</dbReference>
<evidence type="ECO:0000259" key="3">
    <source>
        <dbReference type="Pfam" id="PF02826"/>
    </source>
</evidence>
<keyword evidence="5" id="KW-1185">Reference proteome</keyword>
<protein>
    <submittedName>
        <fullName evidence="4">Phosphoglycerate dehydrogenase</fullName>
    </submittedName>
</protein>
<sequence>MTDVMILARDARVYLPLVEAAGLPDVTLHACETVAGARGTVAVCEVILGQPDMVARVLPEAHRLAWVQSTFAGVDALCRPGLRRDYLLTGVKGIFGPLMSEYVFGYILATERRVIDVRANQQEKAWVPLSYRSIRGLTLGVCGLGSIGGHVAETGRHFGMRVLGYRRRQGASQGVDQLFSGPGFHDFLSQCDYVVSVLPATPSTHHLFNREAFSAMKPSAVFMNVGRGSTVCEPDLMAALETRQIAGAVLDVFEEEPLAPEHPLWETEGAVVTPHIAAFSFPEEIAGIFCRNFAAWRAGAEPAYPVDFDQGY</sequence>
<reference evidence="4 5" key="1">
    <citation type="submission" date="2016-10" db="EMBL/GenBank/DDBJ databases">
        <authorList>
            <person name="de Groot N.N."/>
        </authorList>
    </citation>
    <scope>NUCLEOTIDE SEQUENCE [LARGE SCALE GENOMIC DNA]</scope>
    <source>
        <strain evidence="4 5">AA1</strain>
    </source>
</reference>
<dbReference type="AlphaFoldDB" id="A0A1G5HGW6"/>
<dbReference type="CDD" id="cd05300">
    <property type="entry name" value="2-Hacid_dh_1"/>
    <property type="match status" value="1"/>
</dbReference>
<evidence type="ECO:0000313" key="4">
    <source>
        <dbReference type="EMBL" id="SCY63112.1"/>
    </source>
</evidence>
<dbReference type="STRING" id="419481.SAMN05216233_11435"/>
<organism evidence="4 5">
    <name type="scientific">Desulfoluna spongiiphila</name>
    <dbReference type="NCBI Taxonomy" id="419481"/>
    <lineage>
        <taxon>Bacteria</taxon>
        <taxon>Pseudomonadati</taxon>
        <taxon>Thermodesulfobacteriota</taxon>
        <taxon>Desulfobacteria</taxon>
        <taxon>Desulfobacterales</taxon>
        <taxon>Desulfolunaceae</taxon>
        <taxon>Desulfoluna</taxon>
    </lineage>
</organism>
<dbReference type="FunFam" id="3.40.50.720:FF:000363">
    <property type="entry name" value="D-isomer specific 2-hydroxyacid dehydrogenase"/>
    <property type="match status" value="1"/>
</dbReference>
<keyword evidence="2" id="KW-0520">NAD</keyword>
<evidence type="ECO:0000256" key="1">
    <source>
        <dbReference type="ARBA" id="ARBA00023002"/>
    </source>
</evidence>
<feature type="domain" description="D-isomer specific 2-hydroxyacid dehydrogenase NAD-binding" evidence="3">
    <location>
        <begin position="105"/>
        <end position="277"/>
    </location>
</feature>
<evidence type="ECO:0000313" key="5">
    <source>
        <dbReference type="Proteomes" id="UP000198870"/>
    </source>
</evidence>
<dbReference type="RefSeq" id="WP_092212455.1">
    <property type="nucleotide sequence ID" value="NZ_FMUX01000014.1"/>
</dbReference>
<dbReference type="SUPFAM" id="SSF52283">
    <property type="entry name" value="Formate/glycerate dehydrogenase catalytic domain-like"/>
    <property type="match status" value="1"/>
</dbReference>